<evidence type="ECO:0000313" key="1">
    <source>
        <dbReference type="EMBL" id="GAU32015.1"/>
    </source>
</evidence>
<evidence type="ECO:0000313" key="2">
    <source>
        <dbReference type="Proteomes" id="UP000242715"/>
    </source>
</evidence>
<dbReference type="OrthoDB" id="10251242at2759"/>
<dbReference type="Gene3D" id="3.40.50.150">
    <property type="entry name" value="Vaccinia Virus protein VP39"/>
    <property type="match status" value="1"/>
</dbReference>
<name>A0A2Z6N7Z6_TRISU</name>
<protein>
    <recommendedName>
        <fullName evidence="3">Caffeoyl-CoA O-methyltransferase</fullName>
    </recommendedName>
</protein>
<dbReference type="InterPro" id="IPR029063">
    <property type="entry name" value="SAM-dependent_MTases_sf"/>
</dbReference>
<sequence length="61" mass="7230">MDIYITKEEKEQNTPIPYRDVGHKSLLQSDALYDYILETSVFPREHPCLKELREVTDNHPL</sequence>
<reference evidence="2" key="1">
    <citation type="journal article" date="2017" name="Front. Plant Sci.">
        <title>Climate Clever Clovers: New Paradigm to Reduce the Environmental Footprint of Ruminants by Breeding Low Methanogenic Forages Utilizing Haplotype Variation.</title>
        <authorList>
            <person name="Kaur P."/>
            <person name="Appels R."/>
            <person name="Bayer P.E."/>
            <person name="Keeble-Gagnere G."/>
            <person name="Wang J."/>
            <person name="Hirakawa H."/>
            <person name="Shirasawa K."/>
            <person name="Vercoe P."/>
            <person name="Stefanova K."/>
            <person name="Durmic Z."/>
            <person name="Nichols P."/>
            <person name="Revell C."/>
            <person name="Isobe S.N."/>
            <person name="Edwards D."/>
            <person name="Erskine W."/>
        </authorList>
    </citation>
    <scope>NUCLEOTIDE SEQUENCE [LARGE SCALE GENOMIC DNA]</scope>
    <source>
        <strain evidence="2">cv. Daliak</strain>
    </source>
</reference>
<dbReference type="AlphaFoldDB" id="A0A2Z6N7Z6"/>
<dbReference type="EMBL" id="DF973476">
    <property type="protein sequence ID" value="GAU32015.1"/>
    <property type="molecule type" value="Genomic_DNA"/>
</dbReference>
<evidence type="ECO:0008006" key="3">
    <source>
        <dbReference type="Google" id="ProtNLM"/>
    </source>
</evidence>
<dbReference type="Proteomes" id="UP000242715">
    <property type="component" value="Unassembled WGS sequence"/>
</dbReference>
<gene>
    <name evidence="1" type="ORF">TSUD_158060</name>
</gene>
<keyword evidence="2" id="KW-1185">Reference proteome</keyword>
<proteinExistence type="predicted"/>
<organism evidence="1 2">
    <name type="scientific">Trifolium subterraneum</name>
    <name type="common">Subterranean clover</name>
    <dbReference type="NCBI Taxonomy" id="3900"/>
    <lineage>
        <taxon>Eukaryota</taxon>
        <taxon>Viridiplantae</taxon>
        <taxon>Streptophyta</taxon>
        <taxon>Embryophyta</taxon>
        <taxon>Tracheophyta</taxon>
        <taxon>Spermatophyta</taxon>
        <taxon>Magnoliopsida</taxon>
        <taxon>eudicotyledons</taxon>
        <taxon>Gunneridae</taxon>
        <taxon>Pentapetalae</taxon>
        <taxon>rosids</taxon>
        <taxon>fabids</taxon>
        <taxon>Fabales</taxon>
        <taxon>Fabaceae</taxon>
        <taxon>Papilionoideae</taxon>
        <taxon>50 kb inversion clade</taxon>
        <taxon>NPAAA clade</taxon>
        <taxon>Hologalegina</taxon>
        <taxon>IRL clade</taxon>
        <taxon>Trifolieae</taxon>
        <taxon>Trifolium</taxon>
    </lineage>
</organism>
<accession>A0A2Z6N7Z6</accession>